<organism evidence="1 2">
    <name type="scientific">Mucilaginibacter gotjawali</name>
    <dbReference type="NCBI Taxonomy" id="1550579"/>
    <lineage>
        <taxon>Bacteria</taxon>
        <taxon>Pseudomonadati</taxon>
        <taxon>Bacteroidota</taxon>
        <taxon>Sphingobacteriia</taxon>
        <taxon>Sphingobacteriales</taxon>
        <taxon>Sphingobacteriaceae</taxon>
        <taxon>Mucilaginibacter</taxon>
    </lineage>
</organism>
<dbReference type="AlphaFoldDB" id="A0A110B2B7"/>
<gene>
    <name evidence="1" type="ORF">MgSA37_01370</name>
</gene>
<dbReference type="RefSeq" id="WP_096350612.1">
    <property type="nucleotide sequence ID" value="NZ_AP017313.1"/>
</dbReference>
<reference evidence="1 2" key="1">
    <citation type="submission" date="2015-12" db="EMBL/GenBank/DDBJ databases">
        <title>Genome sequence of Mucilaginibacter gotjawali.</title>
        <authorList>
            <person name="Lee J.S."/>
            <person name="Lee K.C."/>
            <person name="Kim K.K."/>
            <person name="Lee B.W."/>
        </authorList>
    </citation>
    <scope>NUCLEOTIDE SEQUENCE [LARGE SCALE GENOMIC DNA]</scope>
    <source>
        <strain evidence="1 2">SA3-7</strain>
    </source>
</reference>
<sequence>MTQVVLNINSKKEWDALKPILEVMNIEYITQDAKMSERELELMRHAEDDKENGRVHAYTSHRGILGR</sequence>
<name>A0A110B2B7_9SPHI</name>
<evidence type="ECO:0000313" key="1">
    <source>
        <dbReference type="EMBL" id="BAU53203.1"/>
    </source>
</evidence>
<dbReference type="KEGG" id="mgot:MgSA37_01370"/>
<keyword evidence="2" id="KW-1185">Reference proteome</keyword>
<dbReference type="Proteomes" id="UP000218263">
    <property type="component" value="Chromosome"/>
</dbReference>
<dbReference type="EMBL" id="AP017313">
    <property type="protein sequence ID" value="BAU53203.1"/>
    <property type="molecule type" value="Genomic_DNA"/>
</dbReference>
<proteinExistence type="predicted"/>
<accession>A0A110B2B7</accession>
<protein>
    <submittedName>
        <fullName evidence="1">Uncharacterized protein</fullName>
    </submittedName>
</protein>
<dbReference type="OrthoDB" id="798273at2"/>
<evidence type="ECO:0000313" key="2">
    <source>
        <dbReference type="Proteomes" id="UP000218263"/>
    </source>
</evidence>